<evidence type="ECO:0000313" key="14">
    <source>
        <dbReference type="Proteomes" id="UP000006727"/>
    </source>
</evidence>
<dbReference type="PANTHER" id="PTHR12620">
    <property type="entry name" value="U2 SNRNP AUXILIARY FACTOR, SMALL SUBUNIT"/>
    <property type="match status" value="1"/>
</dbReference>
<feature type="compositionally biased region" description="Basic and acidic residues" evidence="9">
    <location>
        <begin position="620"/>
        <end position="641"/>
    </location>
</feature>
<proteinExistence type="predicted"/>
<feature type="compositionally biased region" description="Basic residues" evidence="9">
    <location>
        <begin position="569"/>
        <end position="587"/>
    </location>
</feature>
<keyword evidence="14" id="KW-1185">Reference proteome</keyword>
<sequence>MSRKDKRKELKKLKRKQLRREAALLSAAEEVEEHAEEEEEEVLAKERAEHEEQERLWLLREEESHKEWLRKQEEEIERKRKEDERTCKGEDGEDLEEGWEYVEDGPAEIIWQGNEIIVKKPRKKVKKGTNSGVLAIEEKDRPASNPLPPQSTAFSSYQANAQDLTDQNTNFGTEQDKRNCPFYIKTGVCRFGVRCSRLHPVFNEACTLLMRSMYTGAGLALEQVESLEYTDEEVAQEYEEFYDDVHSEFIQFGELVNFKVCRNGSPHLRGNVYVHYASQESAMLAYNHMNGRFYAKKQISCEFVGVKKWKIAICGEFMRTNYKTCSHGSACNFMHCFENPRREYEWADLDRPPPRFWQRKMAKLFGHAYISDEDFDEKQEKVRSHRESTYSNHMVRHRGDSVSTYDDDRRKDRHMKESVREDEHRRRSDGREQKYCEDETKDRISRESKYDDRRRVKHSRDNNHDTLRREKDFRDSTHHDDSARDKSASRSMDDDDDDANDDERYFQGHKKFERWSPGRHGETDGREAVYSKDQRRGHKGASYDYEDIDIGDARHVARNSITSDAAYHSHSRSHSHHSERHRSRRRSRSPDGHKSRRSRSRDRSMSHSARGEDGYYSVGEHQHRYSKTIRDNERSSKESKQHRQRSSTQSSNDAFGNQEASQTLEGRVDEDVNRHRKRHSSQDRRKYSESEHDQSLTTQESDHTRIRHSKDLVGTIAAPTTDEDTSGNLSNLERQSGLEVGIDVASQNQETDGSSSSDTVTGLSLVLTTDDVQKSTSQWQSWRKAKAKKAKLGMKDHPPRLVI</sequence>
<dbReference type="InterPro" id="IPR000571">
    <property type="entry name" value="Znf_CCCH"/>
</dbReference>
<evidence type="ECO:0000256" key="9">
    <source>
        <dbReference type="SAM" id="MobiDB-lite"/>
    </source>
</evidence>
<evidence type="ECO:0000256" key="4">
    <source>
        <dbReference type="ARBA" id="ARBA00022833"/>
    </source>
</evidence>
<dbReference type="InterPro" id="IPR003954">
    <property type="entry name" value="RRM_euk-type"/>
</dbReference>
<feature type="domain" description="C3H1-type" evidence="11">
    <location>
        <begin position="308"/>
        <end position="338"/>
    </location>
</feature>
<evidence type="ECO:0000259" key="11">
    <source>
        <dbReference type="PROSITE" id="PS50103"/>
    </source>
</evidence>
<organism evidence="12">
    <name type="scientific">Physcomitrium patens</name>
    <name type="common">Spreading-leaved earth moss</name>
    <name type="synonym">Physcomitrella patens</name>
    <dbReference type="NCBI Taxonomy" id="3218"/>
    <lineage>
        <taxon>Eukaryota</taxon>
        <taxon>Viridiplantae</taxon>
        <taxon>Streptophyta</taxon>
        <taxon>Embryophyta</taxon>
        <taxon>Bryophyta</taxon>
        <taxon>Bryophytina</taxon>
        <taxon>Bryopsida</taxon>
        <taxon>Funariidae</taxon>
        <taxon>Funariales</taxon>
        <taxon>Funariaceae</taxon>
        <taxon>Physcomitrium</taxon>
    </lineage>
</organism>
<feature type="compositionally biased region" description="Basic and acidic residues" evidence="9">
    <location>
        <begin position="680"/>
        <end position="704"/>
    </location>
</feature>
<dbReference type="EnsemblPlants" id="Pp3c3_25240V3.6">
    <property type="protein sequence ID" value="Pp3c3_25240V3.6"/>
    <property type="gene ID" value="Pp3c3_25240"/>
</dbReference>
<dbReference type="Gramene" id="Pp3c3_25240V3.1">
    <property type="protein sequence ID" value="Pp3c3_25240V3.1"/>
    <property type="gene ID" value="Pp3c3_25240"/>
</dbReference>
<evidence type="ECO:0000256" key="2">
    <source>
        <dbReference type="ARBA" id="ARBA00022737"/>
    </source>
</evidence>
<dbReference type="KEGG" id="ppp:112280158"/>
<dbReference type="PROSITE" id="PS50102">
    <property type="entry name" value="RRM"/>
    <property type="match status" value="1"/>
</dbReference>
<protein>
    <recommendedName>
        <fullName evidence="15">Zinc finger CCCH domain-containing protein 5</fullName>
    </recommendedName>
</protein>
<dbReference type="GeneID" id="112280158"/>
<dbReference type="GO" id="GO:0005681">
    <property type="term" value="C:spliceosomal complex"/>
    <property type="evidence" value="ECO:0000318"/>
    <property type="project" value="GO_Central"/>
</dbReference>
<name>A0A2K1KVZ7_PHYPA</name>
<feature type="region of interest" description="Disordered" evidence="9">
    <location>
        <begin position="66"/>
        <end position="93"/>
    </location>
</feature>
<keyword evidence="3 8" id="KW-0863">Zinc-finger</keyword>
<evidence type="ECO:0000256" key="7">
    <source>
        <dbReference type="PROSITE-ProRule" id="PRU00176"/>
    </source>
</evidence>
<accession>A0A2K1KVZ7</accession>
<gene>
    <name evidence="13" type="primary">LOC112280158</name>
    <name evidence="12" type="ORF">PHYPA_004935</name>
</gene>
<feature type="compositionally biased region" description="Basic and acidic residues" evidence="9">
    <location>
        <begin position="378"/>
        <end position="388"/>
    </location>
</feature>
<reference evidence="12 14" key="2">
    <citation type="journal article" date="2018" name="Plant J.">
        <title>The Physcomitrella patens chromosome-scale assembly reveals moss genome structure and evolution.</title>
        <authorList>
            <person name="Lang D."/>
            <person name="Ullrich K.K."/>
            <person name="Murat F."/>
            <person name="Fuchs J."/>
            <person name="Jenkins J."/>
            <person name="Haas F.B."/>
            <person name="Piednoel M."/>
            <person name="Gundlach H."/>
            <person name="Van Bel M."/>
            <person name="Meyberg R."/>
            <person name="Vives C."/>
            <person name="Morata J."/>
            <person name="Symeonidi A."/>
            <person name="Hiss M."/>
            <person name="Muchero W."/>
            <person name="Kamisugi Y."/>
            <person name="Saleh O."/>
            <person name="Blanc G."/>
            <person name="Decker E.L."/>
            <person name="van Gessel N."/>
            <person name="Grimwood J."/>
            <person name="Hayes R.D."/>
            <person name="Graham S.W."/>
            <person name="Gunter L.E."/>
            <person name="McDaniel S.F."/>
            <person name="Hoernstein S.N.W."/>
            <person name="Larsson A."/>
            <person name="Li F.W."/>
            <person name="Perroud P.F."/>
            <person name="Phillips J."/>
            <person name="Ranjan P."/>
            <person name="Rokshar D.S."/>
            <person name="Rothfels C.J."/>
            <person name="Schneider L."/>
            <person name="Shu S."/>
            <person name="Stevenson D.W."/>
            <person name="Thummler F."/>
            <person name="Tillich M."/>
            <person name="Villarreal Aguilar J.C."/>
            <person name="Widiez T."/>
            <person name="Wong G.K."/>
            <person name="Wymore A."/>
            <person name="Zhang Y."/>
            <person name="Zimmer A.D."/>
            <person name="Quatrano R.S."/>
            <person name="Mayer K.F.X."/>
            <person name="Goodstein D."/>
            <person name="Casacuberta J.M."/>
            <person name="Vandepoele K."/>
            <person name="Reski R."/>
            <person name="Cuming A.C."/>
            <person name="Tuskan G.A."/>
            <person name="Maumus F."/>
            <person name="Salse J."/>
            <person name="Schmutz J."/>
            <person name="Rensing S.A."/>
        </authorList>
    </citation>
    <scope>NUCLEOTIDE SEQUENCE [LARGE SCALE GENOMIC DNA]</scope>
    <source>
        <strain evidence="13 14">cv. Gransden 2004</strain>
    </source>
</reference>
<dbReference type="Gramene" id="Pp3c3_25240V3.6">
    <property type="protein sequence ID" value="Pp3c3_25240V3.6"/>
    <property type="gene ID" value="Pp3c3_25240"/>
</dbReference>
<evidence type="ECO:0008006" key="15">
    <source>
        <dbReference type="Google" id="ProtNLM"/>
    </source>
</evidence>
<dbReference type="Pfam" id="PF00642">
    <property type="entry name" value="zf-CCCH"/>
    <property type="match status" value="2"/>
</dbReference>
<evidence type="ECO:0000256" key="1">
    <source>
        <dbReference type="ARBA" id="ARBA00022723"/>
    </source>
</evidence>
<evidence type="ECO:0000313" key="13">
    <source>
        <dbReference type="EnsemblPlants" id="Pp3c3_25240V3.1"/>
    </source>
</evidence>
<dbReference type="PROSITE" id="PS50103">
    <property type="entry name" value="ZF_C3H1"/>
    <property type="match status" value="2"/>
</dbReference>
<dbReference type="SMART" id="SM00361">
    <property type="entry name" value="RRM_1"/>
    <property type="match status" value="1"/>
</dbReference>
<dbReference type="InterPro" id="IPR012677">
    <property type="entry name" value="Nucleotide-bd_a/b_plait_sf"/>
</dbReference>
<feature type="compositionally biased region" description="Basic and acidic residues" evidence="9">
    <location>
        <begin position="66"/>
        <end position="90"/>
    </location>
</feature>
<dbReference type="STRING" id="3218.A0A2K1KVZ7"/>
<reference evidence="13" key="3">
    <citation type="submission" date="2020-12" db="UniProtKB">
        <authorList>
            <consortium name="EnsemblPlants"/>
        </authorList>
    </citation>
    <scope>IDENTIFICATION</scope>
</reference>
<feature type="region of interest" description="Disordered" evidence="9">
    <location>
        <begin position="376"/>
        <end position="540"/>
    </location>
</feature>
<feature type="compositionally biased region" description="Basic and acidic residues" evidence="9">
    <location>
        <begin position="513"/>
        <end position="534"/>
    </location>
</feature>
<dbReference type="GO" id="GO:0003677">
    <property type="term" value="F:DNA binding"/>
    <property type="evidence" value="ECO:0007669"/>
    <property type="project" value="UniProtKB-KW"/>
</dbReference>
<evidence type="ECO:0000259" key="10">
    <source>
        <dbReference type="PROSITE" id="PS50102"/>
    </source>
</evidence>
<dbReference type="GO" id="GO:0089701">
    <property type="term" value="C:U2AF complex"/>
    <property type="evidence" value="ECO:0000318"/>
    <property type="project" value="GO_Central"/>
</dbReference>
<dbReference type="EMBL" id="ABEU02000003">
    <property type="protein sequence ID" value="PNR57941.1"/>
    <property type="molecule type" value="Genomic_DNA"/>
</dbReference>
<dbReference type="EnsemblPlants" id="Pp3c3_25240V3.1">
    <property type="protein sequence ID" value="Pp3c3_25240V3.1"/>
    <property type="gene ID" value="Pp3c3_25240"/>
</dbReference>
<dbReference type="GO" id="GO:0030628">
    <property type="term" value="F:pre-mRNA 3'-splice site binding"/>
    <property type="evidence" value="ECO:0000318"/>
    <property type="project" value="GO_Central"/>
</dbReference>
<feature type="compositionally biased region" description="Basic and acidic residues" evidence="9">
    <location>
        <begin position="601"/>
        <end position="613"/>
    </location>
</feature>
<feature type="domain" description="C3H1-type" evidence="11">
    <location>
        <begin position="174"/>
        <end position="202"/>
    </location>
</feature>
<dbReference type="Proteomes" id="UP000006727">
    <property type="component" value="Chromosome 3"/>
</dbReference>
<keyword evidence="6" id="KW-0238">DNA-binding</keyword>
<dbReference type="OMA" id="DWHGSKG"/>
<feature type="compositionally biased region" description="Acidic residues" evidence="9">
    <location>
        <begin position="29"/>
        <end position="41"/>
    </location>
</feature>
<dbReference type="InterPro" id="IPR035979">
    <property type="entry name" value="RBD_domain_sf"/>
</dbReference>
<dbReference type="PRINTS" id="PR01848">
    <property type="entry name" value="U2AUXFACTOR"/>
</dbReference>
<dbReference type="Gene3D" id="3.30.70.330">
    <property type="match status" value="1"/>
</dbReference>
<keyword evidence="2" id="KW-0677">Repeat</keyword>
<feature type="region of interest" description="Disordered" evidence="9">
    <location>
        <begin position="26"/>
        <end position="48"/>
    </location>
</feature>
<dbReference type="PaxDb" id="3218-PP1S333_32V6.1"/>
<dbReference type="SMART" id="SM00356">
    <property type="entry name" value="ZnF_C3H1"/>
    <property type="match status" value="2"/>
</dbReference>
<evidence type="ECO:0000313" key="12">
    <source>
        <dbReference type="EMBL" id="PNR57941.1"/>
    </source>
</evidence>
<dbReference type="Pfam" id="PF00076">
    <property type="entry name" value="RRM_1"/>
    <property type="match status" value="1"/>
</dbReference>
<feature type="compositionally biased region" description="Polar residues" evidence="9">
    <location>
        <begin position="646"/>
        <end position="664"/>
    </location>
</feature>
<reference evidence="12 14" key="1">
    <citation type="journal article" date="2008" name="Science">
        <title>The Physcomitrella genome reveals evolutionary insights into the conquest of land by plants.</title>
        <authorList>
            <person name="Rensing S."/>
            <person name="Lang D."/>
            <person name="Zimmer A."/>
            <person name="Terry A."/>
            <person name="Salamov A."/>
            <person name="Shapiro H."/>
            <person name="Nishiyama T."/>
            <person name="Perroud P.-F."/>
            <person name="Lindquist E."/>
            <person name="Kamisugi Y."/>
            <person name="Tanahashi T."/>
            <person name="Sakakibara K."/>
            <person name="Fujita T."/>
            <person name="Oishi K."/>
            <person name="Shin-I T."/>
            <person name="Kuroki Y."/>
            <person name="Toyoda A."/>
            <person name="Suzuki Y."/>
            <person name="Hashimoto A."/>
            <person name="Yamaguchi K."/>
            <person name="Sugano A."/>
            <person name="Kohara Y."/>
            <person name="Fujiyama A."/>
            <person name="Anterola A."/>
            <person name="Aoki S."/>
            <person name="Ashton N."/>
            <person name="Barbazuk W.B."/>
            <person name="Barker E."/>
            <person name="Bennetzen J."/>
            <person name="Bezanilla M."/>
            <person name="Blankenship R."/>
            <person name="Cho S.H."/>
            <person name="Dutcher S."/>
            <person name="Estelle M."/>
            <person name="Fawcett J.A."/>
            <person name="Gundlach H."/>
            <person name="Hanada K."/>
            <person name="Heyl A."/>
            <person name="Hicks K.A."/>
            <person name="Hugh J."/>
            <person name="Lohr M."/>
            <person name="Mayer K."/>
            <person name="Melkozernov A."/>
            <person name="Murata T."/>
            <person name="Nelson D."/>
            <person name="Pils B."/>
            <person name="Prigge M."/>
            <person name="Reiss B."/>
            <person name="Renner T."/>
            <person name="Rombauts S."/>
            <person name="Rushton P."/>
            <person name="Sanderfoot A."/>
            <person name="Schween G."/>
            <person name="Shiu S.-H."/>
            <person name="Stueber K."/>
            <person name="Theodoulou F.L."/>
            <person name="Tu H."/>
            <person name="Van de Peer Y."/>
            <person name="Verrier P.J."/>
            <person name="Waters E."/>
            <person name="Wood A."/>
            <person name="Yang L."/>
            <person name="Cove D."/>
            <person name="Cuming A."/>
            <person name="Hasebe M."/>
            <person name="Lucas S."/>
            <person name="Mishler D.B."/>
            <person name="Reski R."/>
            <person name="Grigoriev I."/>
            <person name="Quatrano R.S."/>
            <person name="Boore J.L."/>
        </authorList>
    </citation>
    <scope>NUCLEOTIDE SEQUENCE [LARGE SCALE GENOMIC DNA]</scope>
    <source>
        <strain evidence="13 14">cv. Gransden 2004</strain>
    </source>
</reference>
<dbReference type="FunFam" id="3.30.70.330:FF:000318">
    <property type="entry name" value="Zinc finger CCCH domain-containing protein 5"/>
    <property type="match status" value="1"/>
</dbReference>
<evidence type="ECO:0000256" key="6">
    <source>
        <dbReference type="ARBA" id="ARBA00023125"/>
    </source>
</evidence>
<keyword evidence="1 8" id="KW-0479">Metal-binding</keyword>
<dbReference type="GO" id="GO:0000398">
    <property type="term" value="P:mRNA splicing, via spliceosome"/>
    <property type="evidence" value="ECO:0000318"/>
    <property type="project" value="GO_Central"/>
</dbReference>
<keyword evidence="4 8" id="KW-0862">Zinc</keyword>
<evidence type="ECO:0000256" key="8">
    <source>
        <dbReference type="PROSITE-ProRule" id="PRU00723"/>
    </source>
</evidence>
<dbReference type="InterPro" id="IPR000504">
    <property type="entry name" value="RRM_dom"/>
</dbReference>
<feature type="compositionally biased region" description="Basic and acidic residues" evidence="9">
    <location>
        <begin position="406"/>
        <end position="492"/>
    </location>
</feature>
<keyword evidence="5 7" id="KW-0694">RNA-binding</keyword>
<dbReference type="GO" id="GO:0008270">
    <property type="term" value="F:zinc ion binding"/>
    <property type="evidence" value="ECO:0007669"/>
    <property type="project" value="UniProtKB-KW"/>
</dbReference>
<evidence type="ECO:0000256" key="5">
    <source>
        <dbReference type="ARBA" id="ARBA00022884"/>
    </source>
</evidence>
<feature type="zinc finger region" description="C3H1-type" evidence="8">
    <location>
        <begin position="308"/>
        <end position="338"/>
    </location>
</feature>
<feature type="domain" description="RRM" evidence="10">
    <location>
        <begin position="217"/>
        <end position="306"/>
    </location>
</feature>
<evidence type="ECO:0000256" key="3">
    <source>
        <dbReference type="ARBA" id="ARBA00022771"/>
    </source>
</evidence>
<dbReference type="InterPro" id="IPR009145">
    <property type="entry name" value="U2AF_small"/>
</dbReference>
<dbReference type="RefSeq" id="XP_024371056.1">
    <property type="nucleotide sequence ID" value="XM_024515288.2"/>
</dbReference>
<feature type="region of interest" description="Disordered" evidence="9">
    <location>
        <begin position="564"/>
        <end position="730"/>
    </location>
</feature>
<feature type="zinc finger region" description="C3H1-type" evidence="8">
    <location>
        <begin position="174"/>
        <end position="202"/>
    </location>
</feature>
<dbReference type="AlphaFoldDB" id="A0A2K1KVZ7"/>
<dbReference type="SUPFAM" id="SSF54928">
    <property type="entry name" value="RNA-binding domain, RBD"/>
    <property type="match status" value="1"/>
</dbReference>